<feature type="non-terminal residue" evidence="2">
    <location>
        <position position="101"/>
    </location>
</feature>
<protein>
    <submittedName>
        <fullName evidence="2">Uncharacterized protein</fullName>
    </submittedName>
</protein>
<reference evidence="2" key="1">
    <citation type="submission" date="2014-12" db="EMBL/GenBank/DDBJ databases">
        <title>Insight into the proteome of Arion vulgaris.</title>
        <authorList>
            <person name="Aradska J."/>
            <person name="Bulat T."/>
            <person name="Smidak R."/>
            <person name="Sarate P."/>
            <person name="Gangsoo J."/>
            <person name="Sialana F."/>
            <person name="Bilban M."/>
            <person name="Lubec G."/>
        </authorList>
    </citation>
    <scope>NUCLEOTIDE SEQUENCE</scope>
    <source>
        <tissue evidence="2">Skin</tissue>
    </source>
</reference>
<gene>
    <name evidence="2" type="primary">ORF9011</name>
</gene>
<organism evidence="2">
    <name type="scientific">Arion vulgaris</name>
    <dbReference type="NCBI Taxonomy" id="1028688"/>
    <lineage>
        <taxon>Eukaryota</taxon>
        <taxon>Metazoa</taxon>
        <taxon>Spiralia</taxon>
        <taxon>Lophotrochozoa</taxon>
        <taxon>Mollusca</taxon>
        <taxon>Gastropoda</taxon>
        <taxon>Heterobranchia</taxon>
        <taxon>Euthyneura</taxon>
        <taxon>Panpulmonata</taxon>
        <taxon>Eupulmonata</taxon>
        <taxon>Stylommatophora</taxon>
        <taxon>Helicina</taxon>
        <taxon>Arionoidea</taxon>
        <taxon>Arionidae</taxon>
        <taxon>Arion</taxon>
    </lineage>
</organism>
<feature type="region of interest" description="Disordered" evidence="1">
    <location>
        <begin position="1"/>
        <end position="23"/>
    </location>
</feature>
<accession>A0A0B6Y110</accession>
<name>A0A0B6Y110_9EUPU</name>
<feature type="compositionally biased region" description="Low complexity" evidence="1">
    <location>
        <begin position="1"/>
        <end position="11"/>
    </location>
</feature>
<dbReference type="EMBL" id="HACG01002974">
    <property type="protein sequence ID" value="CEK49839.1"/>
    <property type="molecule type" value="Transcribed_RNA"/>
</dbReference>
<evidence type="ECO:0000313" key="2">
    <source>
        <dbReference type="EMBL" id="CEK49839.1"/>
    </source>
</evidence>
<evidence type="ECO:0000256" key="1">
    <source>
        <dbReference type="SAM" id="MobiDB-lite"/>
    </source>
</evidence>
<feature type="compositionally biased region" description="Basic and acidic residues" evidence="1">
    <location>
        <begin position="12"/>
        <end position="23"/>
    </location>
</feature>
<feature type="non-terminal residue" evidence="2">
    <location>
        <position position="1"/>
    </location>
</feature>
<proteinExistence type="predicted"/>
<sequence length="101" mass="11493">SWSSTTTFSSSVHDKTDTERRRIEDESCTTFANNQYVLDASLNQASPLVEPHTADISSRDYHSAMKINNDAYWDSRQQVSRNNRMSAEEVTYAIRRAGSVE</sequence>
<dbReference type="AlphaFoldDB" id="A0A0B6Y110"/>